<dbReference type="EMBL" id="AONC01000035">
    <property type="protein sequence ID" value="EXJ14917.1"/>
    <property type="molecule type" value="Genomic_DNA"/>
</dbReference>
<dbReference type="AlphaFoldDB" id="W9VFV8"/>
<organism evidence="1 2">
    <name type="scientific">Imhoffiella purpurea</name>
    <dbReference type="NCBI Taxonomy" id="1249627"/>
    <lineage>
        <taxon>Bacteria</taxon>
        <taxon>Pseudomonadati</taxon>
        <taxon>Pseudomonadota</taxon>
        <taxon>Gammaproteobacteria</taxon>
        <taxon>Chromatiales</taxon>
        <taxon>Chromatiaceae</taxon>
        <taxon>Imhoffiella</taxon>
    </lineage>
</organism>
<evidence type="ECO:0000313" key="2">
    <source>
        <dbReference type="Proteomes" id="UP000019460"/>
    </source>
</evidence>
<keyword evidence="2" id="KW-1185">Reference proteome</keyword>
<evidence type="ECO:0000313" key="1">
    <source>
        <dbReference type="EMBL" id="EXJ14917.1"/>
    </source>
</evidence>
<sequence>MLAAIKVQVVSPVTRLDQARQAYAIILSGLSRGSPIFKFLAFDACSSSFCMGPSPETVGSMTRILFWGLPSGQVGKPPMDGV</sequence>
<dbReference type="STRING" id="1249627.D779_2123"/>
<accession>W9VFV8</accession>
<proteinExistence type="predicted"/>
<dbReference type="Proteomes" id="UP000019460">
    <property type="component" value="Unassembled WGS sequence"/>
</dbReference>
<protein>
    <submittedName>
        <fullName evidence="1">Uncharacterized protein</fullName>
    </submittedName>
</protein>
<comment type="caution">
    <text evidence="1">The sequence shown here is derived from an EMBL/GenBank/DDBJ whole genome shotgun (WGS) entry which is preliminary data.</text>
</comment>
<gene>
    <name evidence="1" type="ORF">D779_2123</name>
</gene>
<name>W9VFV8_9GAMM</name>
<reference evidence="1 2" key="1">
    <citation type="submission" date="2012-11" db="EMBL/GenBank/DDBJ databases">
        <title>Genome assembly of Thiorhodococcus sp. AK35.</title>
        <authorList>
            <person name="Nupur N."/>
            <person name="Khatri I."/>
            <person name="Subramanian S."/>
            <person name="Pinnaka A."/>
        </authorList>
    </citation>
    <scope>NUCLEOTIDE SEQUENCE [LARGE SCALE GENOMIC DNA]</scope>
    <source>
        <strain evidence="1 2">AK35</strain>
    </source>
</reference>